<dbReference type="KEGG" id="kmn:HW532_19000"/>
<evidence type="ECO:0000313" key="2">
    <source>
        <dbReference type="Proteomes" id="UP000593594"/>
    </source>
</evidence>
<proteinExistence type="predicted"/>
<gene>
    <name evidence="1" type="ORF">HW532_19000</name>
</gene>
<dbReference type="RefSeq" id="WP_213161977.1">
    <property type="nucleotide sequence ID" value="NZ_CP058214.1"/>
</dbReference>
<reference evidence="1 2" key="1">
    <citation type="submission" date="2020-06" db="EMBL/GenBank/DDBJ databases">
        <title>Genome sequence of 2 isolates from Red Sea Mangroves.</title>
        <authorList>
            <person name="Sefrji F."/>
            <person name="Michoud G."/>
            <person name="Merlino G."/>
            <person name="Daffonchio D."/>
        </authorList>
    </citation>
    <scope>NUCLEOTIDE SEQUENCE [LARGE SCALE GENOMIC DNA]</scope>
    <source>
        <strain evidence="1 2">R1DC25</strain>
    </source>
</reference>
<dbReference type="EMBL" id="CP058214">
    <property type="protein sequence ID" value="QPC44605.1"/>
    <property type="molecule type" value="Genomic_DNA"/>
</dbReference>
<accession>A0A7S8C727</accession>
<evidence type="ECO:0000313" key="1">
    <source>
        <dbReference type="EMBL" id="QPC44605.1"/>
    </source>
</evidence>
<name>A0A7S8C727_9HYPH</name>
<dbReference type="InterPro" id="IPR021505">
    <property type="entry name" value="Phage_B3_Orf6"/>
</dbReference>
<dbReference type="AlphaFoldDB" id="A0A7S8C727"/>
<sequence length="217" mass="24198">MSTETTTTPADDGTVMVSGKAYMPDAKGALVPVETIKPAVKLEDELVRKIHGYAAELSAQIARFKGHCFEDLGSFEALLAQEYGATKGGAKGNKSFMTFDGTRKVSVQVSDLIEFGPQLQVAKSLVDECLAEWSEDARSEIRAIVTRAFNVDKEGQINRAELFMLLRMEIEDARWQQAMQAIRDAIRVVGSKVYIRFYERDRPDDQWRAITIDLAKA</sequence>
<organism evidence="1 2">
    <name type="scientific">Kaustia mangrovi</name>
    <dbReference type="NCBI Taxonomy" id="2593653"/>
    <lineage>
        <taxon>Bacteria</taxon>
        <taxon>Pseudomonadati</taxon>
        <taxon>Pseudomonadota</taxon>
        <taxon>Alphaproteobacteria</taxon>
        <taxon>Hyphomicrobiales</taxon>
        <taxon>Parvibaculaceae</taxon>
        <taxon>Kaustia</taxon>
    </lineage>
</organism>
<dbReference type="Proteomes" id="UP000593594">
    <property type="component" value="Chromosome"/>
</dbReference>
<protein>
    <submittedName>
        <fullName evidence="1">DUF3164 family protein</fullName>
    </submittedName>
</protein>
<keyword evidence="2" id="KW-1185">Reference proteome</keyword>
<dbReference type="Pfam" id="PF11363">
    <property type="entry name" value="DUF3164"/>
    <property type="match status" value="1"/>
</dbReference>